<sequence>MKLPPRIIADKVVDARGLSCPLPLLKTKKALDSLKSGQTVKIICTDPGSKDHIPDLGLRNGSSFLGMEHSDEDTLSYFIQKD</sequence>
<dbReference type="EMBL" id="ACJN02000003">
    <property type="protein sequence ID" value="EFI33838.1"/>
    <property type="molecule type" value="Genomic_DNA"/>
</dbReference>
<comment type="similarity">
    <text evidence="1">Belongs to the sulfur carrier protein TusA family.</text>
</comment>
<proteinExistence type="inferred from homology"/>
<dbReference type="InterPro" id="IPR001455">
    <property type="entry name" value="TusA-like"/>
</dbReference>
<dbReference type="PROSITE" id="PS01148">
    <property type="entry name" value="UPF0033"/>
    <property type="match status" value="1"/>
</dbReference>
<dbReference type="AlphaFoldDB" id="D6ST22"/>
<feature type="domain" description="UPF0033" evidence="2">
    <location>
        <begin position="13"/>
        <end position="37"/>
    </location>
</feature>
<protein>
    <submittedName>
        <fullName evidence="3">SirA family protein</fullName>
    </submittedName>
</protein>
<gene>
    <name evidence="3" type="ORF">Dthio_PD1177</name>
</gene>
<evidence type="ECO:0000259" key="2">
    <source>
        <dbReference type="PROSITE" id="PS01148"/>
    </source>
</evidence>
<dbReference type="PANTHER" id="PTHR33279:SF6">
    <property type="entry name" value="SULFUR CARRIER PROTEIN YEDF-RELATED"/>
    <property type="match status" value="1"/>
</dbReference>
<name>D6ST22_9BACT</name>
<dbReference type="InterPro" id="IPR036868">
    <property type="entry name" value="TusA-like_sf"/>
</dbReference>
<evidence type="ECO:0000313" key="3">
    <source>
        <dbReference type="EMBL" id="EFI33838.1"/>
    </source>
</evidence>
<reference evidence="3" key="1">
    <citation type="submission" date="2010-05" db="EMBL/GenBank/DDBJ databases">
        <title>The draft genome of Desulfonatronospira thiodismutans ASO3-1.</title>
        <authorList>
            <consortium name="US DOE Joint Genome Institute (JGI-PGF)"/>
            <person name="Lucas S."/>
            <person name="Copeland A."/>
            <person name="Lapidus A."/>
            <person name="Cheng J.-F."/>
            <person name="Bruce D."/>
            <person name="Goodwin L."/>
            <person name="Pitluck S."/>
            <person name="Chertkov O."/>
            <person name="Brettin T."/>
            <person name="Detter J.C."/>
            <person name="Han C."/>
            <person name="Land M.L."/>
            <person name="Hauser L."/>
            <person name="Kyrpides N."/>
            <person name="Mikhailova N."/>
            <person name="Muyzer G."/>
            <person name="Woyke T."/>
        </authorList>
    </citation>
    <scope>NUCLEOTIDE SEQUENCE [LARGE SCALE GENOMIC DNA]</scope>
    <source>
        <strain evidence="3">ASO3-1</strain>
    </source>
</reference>
<evidence type="ECO:0000256" key="1">
    <source>
        <dbReference type="ARBA" id="ARBA00008984"/>
    </source>
</evidence>
<dbReference type="Pfam" id="PF01206">
    <property type="entry name" value="TusA"/>
    <property type="match status" value="1"/>
</dbReference>
<organism evidence="3 4">
    <name type="scientific">Desulfonatronospira thiodismutans ASO3-1</name>
    <dbReference type="NCBI Taxonomy" id="555779"/>
    <lineage>
        <taxon>Bacteria</taxon>
        <taxon>Pseudomonadati</taxon>
        <taxon>Thermodesulfobacteriota</taxon>
        <taxon>Desulfovibrionia</taxon>
        <taxon>Desulfovibrionales</taxon>
        <taxon>Desulfonatronovibrionaceae</taxon>
        <taxon>Desulfonatronospira</taxon>
    </lineage>
</organism>
<dbReference type="SUPFAM" id="SSF64307">
    <property type="entry name" value="SirA-like"/>
    <property type="match status" value="1"/>
</dbReference>
<accession>D6ST22</accession>
<dbReference type="PANTHER" id="PTHR33279">
    <property type="entry name" value="SULFUR CARRIER PROTEIN YEDF-RELATED"/>
    <property type="match status" value="1"/>
</dbReference>
<dbReference type="CDD" id="cd00291">
    <property type="entry name" value="SirA_YedF_YeeD"/>
    <property type="match status" value="1"/>
</dbReference>
<keyword evidence="4" id="KW-1185">Reference proteome</keyword>
<evidence type="ECO:0000313" key="4">
    <source>
        <dbReference type="Proteomes" id="UP000005496"/>
    </source>
</evidence>
<dbReference type="Proteomes" id="UP000005496">
    <property type="component" value="Unassembled WGS sequence"/>
</dbReference>
<dbReference type="Gene3D" id="3.30.110.40">
    <property type="entry name" value="TusA-like domain"/>
    <property type="match status" value="1"/>
</dbReference>
<comment type="caution">
    <text evidence="3">The sequence shown here is derived from an EMBL/GenBank/DDBJ whole genome shotgun (WGS) entry which is preliminary data.</text>
</comment>
<dbReference type="OrthoDB" id="5325383at2"/>
<dbReference type="eggNOG" id="COG0425">
    <property type="taxonomic scope" value="Bacteria"/>
</dbReference>
<dbReference type="RefSeq" id="WP_008871187.1">
    <property type="nucleotide sequence ID" value="NZ_ACJN02000003.1"/>
</dbReference>